<sequence length="629" mass="70543">MFKSILPSRRVPSTTDFQMVTPPLDNGKENWPDPSMPLDNKQARFEKPKKRKGKEQAPGPDSYVTSHAFEKLLDELQVPDNMREKLATMDAGVKAAFVKSSKDLALMPSKPAEPPMTPRGLRKARSIESISSPQPLERTAQSRYNLSRAPERPQFMNTHNRGVSVDADRQMLAMHEKPAPAPKPAKEKRSKNALAPAKLQKALSKAQATHLDIEVAKKLRLHLRNEPAGWTQEFIQEGGYTTMLARLHEILTVEWREEQHDDQLLHELLRCFKALSTSAVGCAALRSCCPAPFTQIVTVLYSDKRPGDVATRHLMVEFLLGLFELYPTSALPSTGSPFSSSTSPTSPYGHNRAKSVPWEADTSSPISSSLVVLPPPHASVCSLVRSLMLTPAPRAAEDDSVPVQPHSFIEKIHRPRIYKAYLEEMSNLCRDFFWIYCHPTNKIWNLDETDEEKAERPRAPSGMSGGVEYEAMCYMGTHFKYLNAYCRAAEELHYPPQHPLSAYQFHRDLFASGMDRIIMMVRRASQAYYPILHLELARYVRWATRSGIDIPWGISRLMGEPPSVYLLRKPQAPETERTIVHPTPGRSNKGSTSVPSSPTKVGNGYSTDRPGLAVQPGQGQRRVTPMFGF</sequence>
<dbReference type="InterPro" id="IPR016024">
    <property type="entry name" value="ARM-type_fold"/>
</dbReference>
<feature type="domain" description="Formin GTPase-binding" evidence="2">
    <location>
        <begin position="57"/>
        <end position="324"/>
    </location>
</feature>
<feature type="region of interest" description="Disordered" evidence="1">
    <location>
        <begin position="1"/>
        <end position="63"/>
    </location>
</feature>
<accession>S8EMW7</accession>
<feature type="region of interest" description="Disordered" evidence="1">
    <location>
        <begin position="571"/>
        <end position="629"/>
    </location>
</feature>
<feature type="compositionally biased region" description="Polar residues" evidence="1">
    <location>
        <begin position="128"/>
        <end position="141"/>
    </location>
</feature>
<dbReference type="InterPro" id="IPR010473">
    <property type="entry name" value="GTPase-bd"/>
</dbReference>
<dbReference type="SUPFAM" id="SSF48371">
    <property type="entry name" value="ARM repeat"/>
    <property type="match status" value="1"/>
</dbReference>
<dbReference type="GO" id="GO:0030036">
    <property type="term" value="P:actin cytoskeleton organization"/>
    <property type="evidence" value="ECO:0007669"/>
    <property type="project" value="InterPro"/>
</dbReference>
<dbReference type="AlphaFoldDB" id="S8EMW7"/>
<dbReference type="GO" id="GO:0003779">
    <property type="term" value="F:actin binding"/>
    <property type="evidence" value="ECO:0007669"/>
    <property type="project" value="InterPro"/>
</dbReference>
<keyword evidence="4" id="KW-1185">Reference proteome</keyword>
<gene>
    <name evidence="3" type="ORF">FOMPIDRAFT_1111344</name>
</gene>
<dbReference type="Gene3D" id="1.25.10.10">
    <property type="entry name" value="Leucine-rich Repeat Variant"/>
    <property type="match status" value="1"/>
</dbReference>
<reference evidence="3 4" key="1">
    <citation type="journal article" date="2012" name="Science">
        <title>The Paleozoic origin of enzymatic lignin decomposition reconstructed from 31 fungal genomes.</title>
        <authorList>
            <person name="Floudas D."/>
            <person name="Binder M."/>
            <person name="Riley R."/>
            <person name="Barry K."/>
            <person name="Blanchette R.A."/>
            <person name="Henrissat B."/>
            <person name="Martinez A.T."/>
            <person name="Otillar R."/>
            <person name="Spatafora J.W."/>
            <person name="Yadav J.S."/>
            <person name="Aerts A."/>
            <person name="Benoit I."/>
            <person name="Boyd A."/>
            <person name="Carlson A."/>
            <person name="Copeland A."/>
            <person name="Coutinho P.M."/>
            <person name="de Vries R.P."/>
            <person name="Ferreira P."/>
            <person name="Findley K."/>
            <person name="Foster B."/>
            <person name="Gaskell J."/>
            <person name="Glotzer D."/>
            <person name="Gorecki P."/>
            <person name="Heitman J."/>
            <person name="Hesse C."/>
            <person name="Hori C."/>
            <person name="Igarashi K."/>
            <person name="Jurgens J.A."/>
            <person name="Kallen N."/>
            <person name="Kersten P."/>
            <person name="Kohler A."/>
            <person name="Kuees U."/>
            <person name="Kumar T.K.A."/>
            <person name="Kuo A."/>
            <person name="LaButti K."/>
            <person name="Larrondo L.F."/>
            <person name="Lindquist E."/>
            <person name="Ling A."/>
            <person name="Lombard V."/>
            <person name="Lucas S."/>
            <person name="Lundell T."/>
            <person name="Martin R."/>
            <person name="McLaughlin D.J."/>
            <person name="Morgenstern I."/>
            <person name="Morin E."/>
            <person name="Murat C."/>
            <person name="Nagy L.G."/>
            <person name="Nolan M."/>
            <person name="Ohm R.A."/>
            <person name="Patyshakuliyeva A."/>
            <person name="Rokas A."/>
            <person name="Ruiz-Duenas F.J."/>
            <person name="Sabat G."/>
            <person name="Salamov A."/>
            <person name="Samejima M."/>
            <person name="Schmutz J."/>
            <person name="Slot J.C."/>
            <person name="St John F."/>
            <person name="Stenlid J."/>
            <person name="Sun H."/>
            <person name="Sun S."/>
            <person name="Syed K."/>
            <person name="Tsang A."/>
            <person name="Wiebenga A."/>
            <person name="Young D."/>
            <person name="Pisabarro A."/>
            <person name="Eastwood D.C."/>
            <person name="Martin F."/>
            <person name="Cullen D."/>
            <person name="Grigoriev I.V."/>
            <person name="Hibbett D.S."/>
        </authorList>
    </citation>
    <scope>NUCLEOTIDE SEQUENCE</scope>
    <source>
        <strain evidence="4">FP-58527</strain>
    </source>
</reference>
<feature type="compositionally biased region" description="Polar residues" evidence="1">
    <location>
        <begin position="585"/>
        <end position="606"/>
    </location>
</feature>
<dbReference type="Proteomes" id="UP000015241">
    <property type="component" value="Unassembled WGS sequence"/>
</dbReference>
<dbReference type="eggNOG" id="ENOG502RXE8">
    <property type="taxonomic scope" value="Eukaryota"/>
</dbReference>
<evidence type="ECO:0000313" key="3">
    <source>
        <dbReference type="EMBL" id="EPT05518.1"/>
    </source>
</evidence>
<dbReference type="Pfam" id="PF06371">
    <property type="entry name" value="Drf_GBD"/>
    <property type="match status" value="1"/>
</dbReference>
<proteinExistence type="predicted"/>
<evidence type="ECO:0000256" key="1">
    <source>
        <dbReference type="SAM" id="MobiDB-lite"/>
    </source>
</evidence>
<evidence type="ECO:0000259" key="2">
    <source>
        <dbReference type="SMART" id="SM01140"/>
    </source>
</evidence>
<dbReference type="InterPro" id="IPR011989">
    <property type="entry name" value="ARM-like"/>
</dbReference>
<dbReference type="SMART" id="SM01140">
    <property type="entry name" value="Drf_GBD"/>
    <property type="match status" value="1"/>
</dbReference>
<dbReference type="OrthoDB" id="2155261at2759"/>
<protein>
    <recommendedName>
        <fullName evidence="2">Formin GTPase-binding domain-containing protein</fullName>
    </recommendedName>
</protein>
<feature type="compositionally biased region" description="Low complexity" evidence="1">
    <location>
        <begin position="336"/>
        <end position="347"/>
    </location>
</feature>
<dbReference type="GO" id="GO:0031267">
    <property type="term" value="F:small GTPase binding"/>
    <property type="evidence" value="ECO:0007669"/>
    <property type="project" value="InterPro"/>
</dbReference>
<feature type="region of interest" description="Disordered" evidence="1">
    <location>
        <begin position="106"/>
        <end position="141"/>
    </location>
</feature>
<organism evidence="3 4">
    <name type="scientific">Fomitopsis schrenkii</name>
    <name type="common">Brown rot fungus</name>
    <dbReference type="NCBI Taxonomy" id="2126942"/>
    <lineage>
        <taxon>Eukaryota</taxon>
        <taxon>Fungi</taxon>
        <taxon>Dikarya</taxon>
        <taxon>Basidiomycota</taxon>
        <taxon>Agaricomycotina</taxon>
        <taxon>Agaricomycetes</taxon>
        <taxon>Polyporales</taxon>
        <taxon>Fomitopsis</taxon>
    </lineage>
</organism>
<dbReference type="EMBL" id="KE504123">
    <property type="protein sequence ID" value="EPT05518.1"/>
    <property type="molecule type" value="Genomic_DNA"/>
</dbReference>
<feature type="region of interest" description="Disordered" evidence="1">
    <location>
        <begin position="336"/>
        <end position="360"/>
    </location>
</feature>
<evidence type="ECO:0000313" key="4">
    <source>
        <dbReference type="Proteomes" id="UP000015241"/>
    </source>
</evidence>
<dbReference type="HOGENOM" id="CLU_026458_0_0_1"/>
<name>S8EMW7_FOMSC</name>
<dbReference type="InParanoid" id="S8EMW7"/>